<gene>
    <name evidence="1" type="ORF">GTH32_02835</name>
</gene>
<reference evidence="1 2" key="1">
    <citation type="submission" date="2020-01" db="EMBL/GenBank/DDBJ databases">
        <authorList>
            <person name="Chen J."/>
            <person name="Zhu S."/>
            <person name="Yang J."/>
        </authorList>
    </citation>
    <scope>NUCLEOTIDE SEQUENCE [LARGE SCALE GENOMIC DNA]</scope>
    <source>
        <strain evidence="1 2">345S023</strain>
    </source>
</reference>
<dbReference type="GO" id="GO:0003676">
    <property type="term" value="F:nucleic acid binding"/>
    <property type="evidence" value="ECO:0007669"/>
    <property type="project" value="InterPro"/>
</dbReference>
<evidence type="ECO:0008006" key="3">
    <source>
        <dbReference type="Google" id="ProtNLM"/>
    </source>
</evidence>
<dbReference type="RefSeq" id="WP_163083731.1">
    <property type="nucleotide sequence ID" value="NZ_JAAAWN010000003.1"/>
</dbReference>
<keyword evidence="2" id="KW-1185">Reference proteome</keyword>
<evidence type="ECO:0000313" key="1">
    <source>
        <dbReference type="EMBL" id="NDV90130.1"/>
    </source>
</evidence>
<protein>
    <recommendedName>
        <fullName evidence="3">Transposase</fullName>
    </recommendedName>
</protein>
<proteinExistence type="predicted"/>
<dbReference type="Proteomes" id="UP000470213">
    <property type="component" value="Unassembled WGS sequence"/>
</dbReference>
<name>A0A7X5LK07_9ALTE</name>
<dbReference type="AlphaFoldDB" id="A0A7X5LK07"/>
<organism evidence="1 2">
    <name type="scientific">Alteromonas profundi</name>
    <dbReference type="NCBI Taxonomy" id="2696062"/>
    <lineage>
        <taxon>Bacteria</taxon>
        <taxon>Pseudomonadati</taxon>
        <taxon>Pseudomonadota</taxon>
        <taxon>Gammaproteobacteria</taxon>
        <taxon>Alteromonadales</taxon>
        <taxon>Alteromonadaceae</taxon>
        <taxon>Alteromonas/Salinimonas group</taxon>
        <taxon>Alteromonas</taxon>
    </lineage>
</organism>
<dbReference type="Gene3D" id="3.30.420.10">
    <property type="entry name" value="Ribonuclease H-like superfamily/Ribonuclease H"/>
    <property type="match status" value="1"/>
</dbReference>
<dbReference type="InterPro" id="IPR036397">
    <property type="entry name" value="RNaseH_sf"/>
</dbReference>
<sequence length="748" mass="87217">MFRKHTEIITPTGSLHLRIVHATRDKVAYYDLNKSVVKRKPRVDKPLQKRRSRLQSKPLTMDAQKLADMLSHYQYEIRGIEYDNGLYVPRSKSPNEQLEIKLKRRDNARFNYDLIKPIVEDSEKTYEYLYTDRGTELIKEISAESGVNAAQISRLLAQYFYRGSCFNAMYPDYRKCGSNFVLPLVPTEGMSKRGRKSSDTYFRGRTKLDEDNILKHLERLGKKKFKRMPHTKQYEVYDFYFQSKKEKYIDEDGKEIVERKPLEENECISYDQYYTFVRAAEKEGRLKWQQKGDKRYLSEYRAKLKRARSDVPGPGFRYEVDATIEDVYLIYPYNKKERLSSGRPTVYRVMDVDSGMTVGFHVGIGGPNWRGVMQALYNAFTDKVEFCKQFGVDITHKDWPCNLLCTELAIDNGVEYPKKNMMQLLDEKMGIDCINYLQIYAGYTKGTVEGEFQHTKNDIIQFMPGLVERIPEKGDTHASNLAVYDYDKFVQLLIINTIIRNNFVPKPRVSSKAMEVEGVRATSRARWNFGLRHYMNNGRGMTMKKEDVMFKLLPRSRAATTAKGIKYRNVYYHCEHAARQGWLNANPKRPVKKLDIRYFDGSTDKIWYKHDGVVYEATLNTEQDDTFEGVTWFDVSHKQSQKKSDLVEQQRELRQARFIQKNNTQRITKEALDALKGLTRPNAKSSQSTVKALKEITKANMDRQTASMISTLMVGESKSKEETVSMETLQSSMMRQMQQMYPTSGQNQ</sequence>
<comment type="caution">
    <text evidence="1">The sequence shown here is derived from an EMBL/GenBank/DDBJ whole genome shotgun (WGS) entry which is preliminary data.</text>
</comment>
<evidence type="ECO:0000313" key="2">
    <source>
        <dbReference type="Proteomes" id="UP000470213"/>
    </source>
</evidence>
<accession>A0A7X5LK07</accession>
<dbReference type="EMBL" id="JAAAWN010000003">
    <property type="protein sequence ID" value="NDV90130.1"/>
    <property type="molecule type" value="Genomic_DNA"/>
</dbReference>